<sequence length="197" mass="20725">MTFRHLLSLATLVVGSSFVAHAQLGVYGTITGARATGVQCSSATTACPGAGTDNVIGGGGGVYYDFMTIGPARLGIDLRANSLRGNKAASIPIAGDNAVRMDSVLGGVRASFHTPIKPLRAYAQASLGWSRRVNPQPFGSYNFLAYRGFVGLEVNALSFMDLRLPEFEIGQNIGRNGQPTNGVQAVSVGVIFHMPRH</sequence>
<dbReference type="OrthoDB" id="117918at2"/>
<dbReference type="EMBL" id="FNSD01000001">
    <property type="protein sequence ID" value="SEC31413.1"/>
    <property type="molecule type" value="Genomic_DNA"/>
</dbReference>
<evidence type="ECO:0000313" key="2">
    <source>
        <dbReference type="EMBL" id="SEC31413.1"/>
    </source>
</evidence>
<dbReference type="AlphaFoldDB" id="A0A1H4RHP1"/>
<feature type="signal peptide" evidence="1">
    <location>
        <begin position="1"/>
        <end position="22"/>
    </location>
</feature>
<reference evidence="2 3" key="1">
    <citation type="submission" date="2016-10" db="EMBL/GenBank/DDBJ databases">
        <authorList>
            <person name="de Groot N.N."/>
        </authorList>
    </citation>
    <scope>NUCLEOTIDE SEQUENCE [LARGE SCALE GENOMIC DNA]</scope>
    <source>
        <strain evidence="2 3">AB35.6</strain>
    </source>
</reference>
<dbReference type="Proteomes" id="UP000182409">
    <property type="component" value="Unassembled WGS sequence"/>
</dbReference>
<gene>
    <name evidence="2" type="ORF">SAMN05443244_3159</name>
</gene>
<protein>
    <recommendedName>
        <fullName evidence="4">Outer membrane protein beta-barrel domain-containing protein</fullName>
    </recommendedName>
</protein>
<name>A0A1H4RHP1_9BACT</name>
<organism evidence="2 3">
    <name type="scientific">Terriglobus roseus</name>
    <dbReference type="NCBI Taxonomy" id="392734"/>
    <lineage>
        <taxon>Bacteria</taxon>
        <taxon>Pseudomonadati</taxon>
        <taxon>Acidobacteriota</taxon>
        <taxon>Terriglobia</taxon>
        <taxon>Terriglobales</taxon>
        <taxon>Acidobacteriaceae</taxon>
        <taxon>Terriglobus</taxon>
    </lineage>
</organism>
<keyword evidence="1" id="KW-0732">Signal</keyword>
<accession>A0A1H4RHP1</accession>
<dbReference type="RefSeq" id="WP_074654929.1">
    <property type="nucleotide sequence ID" value="NZ_FNSD01000001.1"/>
</dbReference>
<evidence type="ECO:0000256" key="1">
    <source>
        <dbReference type="SAM" id="SignalP"/>
    </source>
</evidence>
<evidence type="ECO:0008006" key="4">
    <source>
        <dbReference type="Google" id="ProtNLM"/>
    </source>
</evidence>
<proteinExistence type="predicted"/>
<feature type="chain" id="PRO_5010360837" description="Outer membrane protein beta-barrel domain-containing protein" evidence="1">
    <location>
        <begin position="23"/>
        <end position="197"/>
    </location>
</feature>
<evidence type="ECO:0000313" key="3">
    <source>
        <dbReference type="Proteomes" id="UP000182409"/>
    </source>
</evidence>